<dbReference type="SFLD" id="SFLDS00003">
    <property type="entry name" value="Haloacid_Dehalogenase"/>
    <property type="match status" value="1"/>
</dbReference>
<proteinExistence type="predicted"/>
<dbReference type="Gene3D" id="3.30.1240.10">
    <property type="match status" value="1"/>
</dbReference>
<gene>
    <name evidence="1" type="ORF">FE782_10080</name>
</gene>
<dbReference type="RefSeq" id="WP_138193969.1">
    <property type="nucleotide sequence ID" value="NZ_VCIW01000005.1"/>
</dbReference>
<keyword evidence="2" id="KW-1185">Reference proteome</keyword>
<dbReference type="InterPro" id="IPR023214">
    <property type="entry name" value="HAD_sf"/>
</dbReference>
<dbReference type="NCBIfam" id="TIGR01484">
    <property type="entry name" value="HAD-SF-IIB"/>
    <property type="match status" value="1"/>
</dbReference>
<dbReference type="InterPro" id="IPR000150">
    <property type="entry name" value="Cof"/>
</dbReference>
<organism evidence="1 2">
    <name type="scientific">Paenibacillus antri</name>
    <dbReference type="NCBI Taxonomy" id="2582848"/>
    <lineage>
        <taxon>Bacteria</taxon>
        <taxon>Bacillati</taxon>
        <taxon>Bacillota</taxon>
        <taxon>Bacilli</taxon>
        <taxon>Bacillales</taxon>
        <taxon>Paenibacillaceae</taxon>
        <taxon>Paenibacillus</taxon>
    </lineage>
</organism>
<dbReference type="PANTHER" id="PTHR10000:SF25">
    <property type="entry name" value="PHOSPHATASE YKRA-RELATED"/>
    <property type="match status" value="1"/>
</dbReference>
<dbReference type="InterPro" id="IPR006379">
    <property type="entry name" value="HAD-SF_hydro_IIB"/>
</dbReference>
<dbReference type="InterPro" id="IPR036412">
    <property type="entry name" value="HAD-like_sf"/>
</dbReference>
<dbReference type="NCBIfam" id="TIGR00099">
    <property type="entry name" value="Cof-subfamily"/>
    <property type="match status" value="1"/>
</dbReference>
<dbReference type="Proteomes" id="UP000309676">
    <property type="component" value="Unassembled WGS sequence"/>
</dbReference>
<dbReference type="OrthoDB" id="9810101at2"/>
<dbReference type="GO" id="GO:0000287">
    <property type="term" value="F:magnesium ion binding"/>
    <property type="evidence" value="ECO:0007669"/>
    <property type="project" value="TreeGrafter"/>
</dbReference>
<comment type="caution">
    <text evidence="1">The sequence shown here is derived from an EMBL/GenBank/DDBJ whole genome shotgun (WGS) entry which is preliminary data.</text>
</comment>
<dbReference type="SFLD" id="SFLDG01140">
    <property type="entry name" value="C2.B:_Phosphomannomutase_and_P"/>
    <property type="match status" value="1"/>
</dbReference>
<reference evidence="1 2" key="1">
    <citation type="submission" date="2019-05" db="EMBL/GenBank/DDBJ databases">
        <authorList>
            <person name="Narsing Rao M.P."/>
            <person name="Li W.J."/>
        </authorList>
    </citation>
    <scope>NUCLEOTIDE SEQUENCE [LARGE SCALE GENOMIC DNA]</scope>
    <source>
        <strain evidence="1 2">SYSU_K30003</strain>
    </source>
</reference>
<keyword evidence="1" id="KW-0378">Hydrolase</keyword>
<dbReference type="EMBL" id="VCIW01000005">
    <property type="protein sequence ID" value="TLS52313.1"/>
    <property type="molecule type" value="Genomic_DNA"/>
</dbReference>
<dbReference type="AlphaFoldDB" id="A0A5R9GHQ0"/>
<evidence type="ECO:0000313" key="1">
    <source>
        <dbReference type="EMBL" id="TLS52313.1"/>
    </source>
</evidence>
<dbReference type="GO" id="GO:0005829">
    <property type="term" value="C:cytosol"/>
    <property type="evidence" value="ECO:0007669"/>
    <property type="project" value="TreeGrafter"/>
</dbReference>
<protein>
    <submittedName>
        <fullName evidence="1">Cof-type HAD-IIB family hydrolase</fullName>
    </submittedName>
</protein>
<dbReference type="PANTHER" id="PTHR10000">
    <property type="entry name" value="PHOSPHOSERINE PHOSPHATASE"/>
    <property type="match status" value="1"/>
</dbReference>
<accession>A0A5R9GHQ0</accession>
<dbReference type="Gene3D" id="3.40.50.1000">
    <property type="entry name" value="HAD superfamily/HAD-like"/>
    <property type="match status" value="1"/>
</dbReference>
<dbReference type="GO" id="GO:0016791">
    <property type="term" value="F:phosphatase activity"/>
    <property type="evidence" value="ECO:0007669"/>
    <property type="project" value="TreeGrafter"/>
</dbReference>
<evidence type="ECO:0000313" key="2">
    <source>
        <dbReference type="Proteomes" id="UP000309676"/>
    </source>
</evidence>
<dbReference type="SUPFAM" id="SSF56784">
    <property type="entry name" value="HAD-like"/>
    <property type="match status" value="1"/>
</dbReference>
<sequence length="261" mass="28653">MIKLAAFDVDGTLRERDYLPDSTRTALRKLKEKGVALAICTGRSEFELVALREELGIDWAVSCNGSHIGYRGTTVAGTPFPKELIQSWLTLAEARGHEVLLYAADSMYLNRADAPRFRQAQSEIGFLEPTVLSAELRAAIPDIYQCIVYCEADEQGAYTSLAEGDLYVHRWRPWAVDFNPRGMNKAVGLKRLLEHLSLAPEEAAAFGDGLNDLEMMALVGSAIVMGNGCDELKALATFVTKSLHEDGIAHAVDHLERTAAI</sequence>
<name>A0A5R9GHQ0_9BACL</name>
<dbReference type="Pfam" id="PF08282">
    <property type="entry name" value="Hydrolase_3"/>
    <property type="match status" value="1"/>
</dbReference>